<comment type="caution">
    <text evidence="1">The sequence shown here is derived from an EMBL/GenBank/DDBJ whole genome shotgun (WGS) entry which is preliminary data.</text>
</comment>
<evidence type="ECO:0000313" key="1">
    <source>
        <dbReference type="EMBL" id="GAT96075.1"/>
    </source>
</evidence>
<dbReference type="VEuPathDB" id="AmoebaDB:EHI5A_048220"/>
<gene>
    <name evidence="1" type="ORF">CL6EHI_195020</name>
</gene>
<dbReference type="VEuPathDB" id="AmoebaDB:EHI_195020"/>
<dbReference type="VEuPathDB" id="AmoebaDB:KM1_111840"/>
<dbReference type="VEuPathDB" id="AmoebaDB:EHI7A_132590"/>
<organism evidence="1 2">
    <name type="scientific">Entamoeba histolytica</name>
    <dbReference type="NCBI Taxonomy" id="5759"/>
    <lineage>
        <taxon>Eukaryota</taxon>
        <taxon>Amoebozoa</taxon>
        <taxon>Evosea</taxon>
        <taxon>Archamoebae</taxon>
        <taxon>Mastigamoebida</taxon>
        <taxon>Entamoebidae</taxon>
        <taxon>Entamoeba</taxon>
    </lineage>
</organism>
<sequence>MTTKMSTAQIDFDQQHIEPQEIDLEGSDIHMREIQTTAPPPPQQDHQINQMNNSGISSVNLNHQIVQQMNGELPPEIGHLDGEIQIGQEMTPELYQIRMQMLATGIEMQPILPGCPEIDEQAQYITQIQTIDLKPKQANKKEMVKDKDGVLYYCYTYTVKNKDGQDYIQRVYMKKQTNKIKPPKICEEKIDDGRVVVIEKERKLTKQHELLLTFIQTHEEPIKLYNKFVVSRVLQDFKREYPEIKISYGLVKKVLEQQGLLPPKKTYYKLE</sequence>
<reference evidence="1 2" key="1">
    <citation type="submission" date="2016-05" db="EMBL/GenBank/DDBJ databases">
        <title>First whole genome sequencing of Entamoeba histolytica HM1:IMSS-clone-6.</title>
        <authorList>
            <person name="Mukherjee Avik.K."/>
            <person name="Izumyama S."/>
            <person name="Nakada-Tsukui K."/>
            <person name="Nozaki T."/>
        </authorList>
    </citation>
    <scope>NUCLEOTIDE SEQUENCE [LARGE SCALE GENOMIC DNA]</scope>
    <source>
        <strain evidence="1 2">HM1:IMSS clone 6</strain>
    </source>
</reference>
<protein>
    <submittedName>
        <fullName evidence="1">Uncharacterized protein</fullName>
    </submittedName>
</protein>
<dbReference type="EMBL" id="BDEQ01000001">
    <property type="protein sequence ID" value="GAT96075.1"/>
    <property type="molecule type" value="Genomic_DNA"/>
</dbReference>
<dbReference type="Proteomes" id="UP000078387">
    <property type="component" value="Unassembled WGS sequence"/>
</dbReference>
<evidence type="ECO:0000313" key="2">
    <source>
        <dbReference type="Proteomes" id="UP000078387"/>
    </source>
</evidence>
<dbReference type="OMA" id="GDMREIQ"/>
<proteinExistence type="predicted"/>
<dbReference type="VEuPathDB" id="AmoebaDB:EHI8A_104740"/>
<dbReference type="AlphaFoldDB" id="A0A5K1UGN8"/>
<name>A0A5K1UGN8_ENTHI</name>
<accession>A0A5K1UGN8</accession>